<feature type="domain" description="Zinc-ribbon" evidence="7">
    <location>
        <begin position="3"/>
        <end position="24"/>
    </location>
</feature>
<organism evidence="8 9">
    <name type="scientific">Methanobacterium congolense</name>
    <dbReference type="NCBI Taxonomy" id="118062"/>
    <lineage>
        <taxon>Archaea</taxon>
        <taxon>Methanobacteriati</taxon>
        <taxon>Methanobacteriota</taxon>
        <taxon>Methanomada group</taxon>
        <taxon>Methanobacteria</taxon>
        <taxon>Methanobacteriales</taxon>
        <taxon>Methanobacteriaceae</taxon>
        <taxon>Methanobacterium</taxon>
    </lineage>
</organism>
<reference evidence="8 9" key="1">
    <citation type="submission" date="2016-08" db="EMBL/GenBank/DDBJ databases">
        <authorList>
            <person name="Seilhamer J.J."/>
        </authorList>
    </citation>
    <scope>NUCLEOTIDE SEQUENCE [LARGE SCALE GENOMIC DNA]</scope>
    <source>
        <strain evidence="8">Buetzberg</strain>
    </source>
</reference>
<dbReference type="Pfam" id="PF13240">
    <property type="entry name" value="Zn_Ribbon_1"/>
    <property type="match status" value="1"/>
</dbReference>
<evidence type="ECO:0000256" key="2">
    <source>
        <dbReference type="ARBA" id="ARBA00022692"/>
    </source>
</evidence>
<name>A0A1D3KZN4_9EURY</name>
<feature type="transmembrane region" description="Helical" evidence="5">
    <location>
        <begin position="74"/>
        <end position="92"/>
    </location>
</feature>
<evidence type="ECO:0000259" key="6">
    <source>
        <dbReference type="Pfam" id="PF06271"/>
    </source>
</evidence>
<dbReference type="KEGG" id="mcub:MCBB_0270"/>
<dbReference type="PANTHER" id="PTHR38480:SF1">
    <property type="entry name" value="SLR0254 PROTEIN"/>
    <property type="match status" value="1"/>
</dbReference>
<evidence type="ECO:0000256" key="3">
    <source>
        <dbReference type="ARBA" id="ARBA00022989"/>
    </source>
</evidence>
<evidence type="ECO:0000259" key="7">
    <source>
        <dbReference type="Pfam" id="PF13240"/>
    </source>
</evidence>
<evidence type="ECO:0000256" key="5">
    <source>
        <dbReference type="SAM" id="Phobius"/>
    </source>
</evidence>
<feature type="domain" description="RDD" evidence="6">
    <location>
        <begin position="30"/>
        <end position="162"/>
    </location>
</feature>
<dbReference type="AlphaFoldDB" id="A0A1D3KZN4"/>
<gene>
    <name evidence="8" type="ORF">MCBB_0270</name>
</gene>
<dbReference type="EMBL" id="LT607756">
    <property type="protein sequence ID" value="SCG84852.1"/>
    <property type="molecule type" value="Genomic_DNA"/>
</dbReference>
<evidence type="ECO:0000313" key="9">
    <source>
        <dbReference type="Proteomes" id="UP000094707"/>
    </source>
</evidence>
<dbReference type="OrthoDB" id="288430at2157"/>
<accession>A0A1D3KZN4</accession>
<protein>
    <submittedName>
        <fullName evidence="8">RDD domain containing protein</fullName>
    </submittedName>
</protein>
<comment type="subcellular location">
    <subcellularLocation>
        <location evidence="1">Membrane</location>
        <topology evidence="1">Multi-pass membrane protein</topology>
    </subcellularLocation>
</comment>
<dbReference type="Proteomes" id="UP000094707">
    <property type="component" value="Chromosome I"/>
</dbReference>
<keyword evidence="4 5" id="KW-0472">Membrane</keyword>
<evidence type="ECO:0000313" key="8">
    <source>
        <dbReference type="EMBL" id="SCG84852.1"/>
    </source>
</evidence>
<keyword evidence="2 5" id="KW-0812">Transmembrane</keyword>
<evidence type="ECO:0000256" key="1">
    <source>
        <dbReference type="ARBA" id="ARBA00004141"/>
    </source>
</evidence>
<dbReference type="GO" id="GO:0016020">
    <property type="term" value="C:membrane"/>
    <property type="evidence" value="ECO:0007669"/>
    <property type="project" value="UniProtKB-SubCell"/>
</dbReference>
<sequence length="170" mass="18478">MLCNECGESNISDAKFCQKCGAELGSGVKLAGLGDRIIAFFIDSLITMVLGFIVGGLMGVTFVFGGLSANDTSFVVASYLVGFLVFFGYFILLEGPLGGGQTIGKRILHIRVVREENLEVMDYTKSFVRNILRIIDGFLCYLIAILLIHSSDKNQRLGDSAAHTLVIKEK</sequence>
<dbReference type="PATRIC" id="fig|129848.4.peg.274"/>
<dbReference type="GeneID" id="30411134"/>
<dbReference type="InterPro" id="IPR026870">
    <property type="entry name" value="Zinc_ribbon_dom"/>
</dbReference>
<dbReference type="Pfam" id="PF06271">
    <property type="entry name" value="RDD"/>
    <property type="match status" value="1"/>
</dbReference>
<dbReference type="STRING" id="118062.MCBB_0270"/>
<proteinExistence type="predicted"/>
<feature type="transmembrane region" description="Helical" evidence="5">
    <location>
        <begin position="131"/>
        <end position="148"/>
    </location>
</feature>
<keyword evidence="9" id="KW-1185">Reference proteome</keyword>
<keyword evidence="3 5" id="KW-1133">Transmembrane helix</keyword>
<dbReference type="RefSeq" id="WP_084789731.1">
    <property type="nucleotide sequence ID" value="NZ_LT607756.1"/>
</dbReference>
<evidence type="ECO:0000256" key="4">
    <source>
        <dbReference type="ARBA" id="ARBA00023136"/>
    </source>
</evidence>
<dbReference type="PANTHER" id="PTHR38480">
    <property type="entry name" value="SLR0254 PROTEIN"/>
    <property type="match status" value="1"/>
</dbReference>
<feature type="transmembrane region" description="Helical" evidence="5">
    <location>
        <begin position="37"/>
        <end position="67"/>
    </location>
</feature>
<dbReference type="InterPro" id="IPR010432">
    <property type="entry name" value="RDD"/>
</dbReference>